<feature type="transmembrane region" description="Helical" evidence="7">
    <location>
        <begin position="39"/>
        <end position="57"/>
    </location>
</feature>
<accession>A0AAU7JJF2</accession>
<feature type="transmembrane region" description="Helical" evidence="7">
    <location>
        <begin position="441"/>
        <end position="463"/>
    </location>
</feature>
<sequence length="483" mass="51444">MHLKAKKALFWLIVDVLGGQAIPFAAFLVMARIISPGEYGAFALAMSFVGLLNIVLYQGLADALIRVETTDDKMLATAFWMNMALAVLIAAAVQLSAGWMAELYRAPALASALRWLSLLAPLQALVSVHVALFRRHLETAVLARRTFVGRVVGAVAGIGLALAGWGIWSLVALQIVQAAVSTAILWTASSWFPQIAFSWRHCKDLVRFGSHFMGGSIATALGTTVDSLIVGLFFDPKSVGCYVLASRLLDMASTVLLVPMRQLVMPVLSRAAGKPREFMASYESMVMPAFVVWMPLLVLLGAGAEFLIPTLFGQRWADAVGVLQAMSLTAFTTPLWFFVGQAMAATGRPEVYMRLAGVQMVLTSICVALGSLHSLTGVGVGWTVSSALMVPVSLSAMRRICGFECGEILRHASKLSVAGLVLLAGSIGVAHGEELLAIDSWITLALGGLVGVGLYLGLIEYVLIPGEISTGLRGVRELVSPAK</sequence>
<evidence type="ECO:0000256" key="2">
    <source>
        <dbReference type="ARBA" id="ARBA00007430"/>
    </source>
</evidence>
<feature type="transmembrane region" description="Helical" evidence="7">
    <location>
        <begin position="174"/>
        <end position="192"/>
    </location>
</feature>
<dbReference type="GO" id="GO:0005886">
    <property type="term" value="C:plasma membrane"/>
    <property type="evidence" value="ECO:0007669"/>
    <property type="project" value="UniProtKB-SubCell"/>
</dbReference>
<keyword evidence="6 7" id="KW-0472">Membrane</keyword>
<dbReference type="AlphaFoldDB" id="A0AAU7JJF2"/>
<name>A0AAU7JJF2_9HYPH</name>
<feature type="transmembrane region" description="Helical" evidence="7">
    <location>
        <begin position="212"/>
        <end position="234"/>
    </location>
</feature>
<organism evidence="8">
    <name type="scientific">Alsobacter sp. KACC 23698</name>
    <dbReference type="NCBI Taxonomy" id="3149229"/>
    <lineage>
        <taxon>Bacteria</taxon>
        <taxon>Pseudomonadati</taxon>
        <taxon>Pseudomonadota</taxon>
        <taxon>Alphaproteobacteria</taxon>
        <taxon>Hyphomicrobiales</taxon>
        <taxon>Alsobacteraceae</taxon>
        <taxon>Alsobacter</taxon>
    </lineage>
</organism>
<evidence type="ECO:0000256" key="3">
    <source>
        <dbReference type="ARBA" id="ARBA00022475"/>
    </source>
</evidence>
<evidence type="ECO:0000256" key="7">
    <source>
        <dbReference type="SAM" id="Phobius"/>
    </source>
</evidence>
<feature type="transmembrane region" description="Helical" evidence="7">
    <location>
        <begin position="9"/>
        <end position="33"/>
    </location>
</feature>
<dbReference type="RefSeq" id="WP_406857292.1">
    <property type="nucleotide sequence ID" value="NZ_CP157484.1"/>
</dbReference>
<evidence type="ECO:0000256" key="6">
    <source>
        <dbReference type="ARBA" id="ARBA00023136"/>
    </source>
</evidence>
<comment type="similarity">
    <text evidence="2">Belongs to the polysaccharide synthase family.</text>
</comment>
<protein>
    <submittedName>
        <fullName evidence="8">Lipopolysaccharide biosynthesis protein</fullName>
    </submittedName>
</protein>
<dbReference type="EMBL" id="CP157484">
    <property type="protein sequence ID" value="XBO40433.1"/>
    <property type="molecule type" value="Genomic_DNA"/>
</dbReference>
<feature type="transmembrane region" description="Helical" evidence="7">
    <location>
        <begin position="147"/>
        <end position="168"/>
    </location>
</feature>
<evidence type="ECO:0000256" key="1">
    <source>
        <dbReference type="ARBA" id="ARBA00004651"/>
    </source>
</evidence>
<feature type="transmembrane region" description="Helical" evidence="7">
    <location>
        <begin position="285"/>
        <end position="308"/>
    </location>
</feature>
<evidence type="ECO:0000256" key="5">
    <source>
        <dbReference type="ARBA" id="ARBA00022989"/>
    </source>
</evidence>
<feature type="transmembrane region" description="Helical" evidence="7">
    <location>
        <begin position="320"/>
        <end position="339"/>
    </location>
</feature>
<proteinExistence type="inferred from homology"/>
<feature type="transmembrane region" description="Helical" evidence="7">
    <location>
        <begin position="408"/>
        <end position="429"/>
    </location>
</feature>
<dbReference type="PANTHER" id="PTHR30250:SF10">
    <property type="entry name" value="LIPOPOLYSACCHARIDE BIOSYNTHESIS PROTEIN WZXC"/>
    <property type="match status" value="1"/>
</dbReference>
<feature type="transmembrane region" description="Helical" evidence="7">
    <location>
        <begin position="113"/>
        <end position="135"/>
    </location>
</feature>
<dbReference type="CDD" id="cd13127">
    <property type="entry name" value="MATE_tuaB_like"/>
    <property type="match status" value="1"/>
</dbReference>
<keyword evidence="4 7" id="KW-0812">Transmembrane</keyword>
<dbReference type="Pfam" id="PF13440">
    <property type="entry name" value="Polysacc_synt_3"/>
    <property type="match status" value="1"/>
</dbReference>
<dbReference type="InterPro" id="IPR050833">
    <property type="entry name" value="Poly_Biosynth_Transport"/>
</dbReference>
<keyword evidence="3" id="KW-1003">Cell membrane</keyword>
<comment type="subcellular location">
    <subcellularLocation>
        <location evidence="1">Cell membrane</location>
        <topology evidence="1">Multi-pass membrane protein</topology>
    </subcellularLocation>
</comment>
<reference evidence="8" key="1">
    <citation type="submission" date="2024-05" db="EMBL/GenBank/DDBJ databases">
        <authorList>
            <person name="Kim S."/>
            <person name="Heo J."/>
            <person name="Choi H."/>
            <person name="Choi Y."/>
            <person name="Kwon S.-W."/>
            <person name="Kim Y."/>
        </authorList>
    </citation>
    <scope>NUCLEOTIDE SEQUENCE</scope>
    <source>
        <strain evidence="8">KACC 23698</strain>
    </source>
</reference>
<evidence type="ECO:0000256" key="4">
    <source>
        <dbReference type="ARBA" id="ARBA00022692"/>
    </source>
</evidence>
<feature type="transmembrane region" description="Helical" evidence="7">
    <location>
        <begin position="78"/>
        <end position="101"/>
    </location>
</feature>
<evidence type="ECO:0000313" key="8">
    <source>
        <dbReference type="EMBL" id="XBO40433.1"/>
    </source>
</evidence>
<dbReference type="PANTHER" id="PTHR30250">
    <property type="entry name" value="PST FAMILY PREDICTED COLANIC ACID TRANSPORTER"/>
    <property type="match status" value="1"/>
</dbReference>
<gene>
    <name evidence="8" type="ORF">ABEG18_06605</name>
</gene>
<feature type="transmembrane region" description="Helical" evidence="7">
    <location>
        <begin position="378"/>
        <end position="396"/>
    </location>
</feature>
<keyword evidence="5 7" id="KW-1133">Transmembrane helix</keyword>